<dbReference type="GO" id="GO:0006227">
    <property type="term" value="P:dUDP biosynthetic process"/>
    <property type="evidence" value="ECO:0007669"/>
    <property type="project" value="TreeGrafter"/>
</dbReference>
<protein>
    <submittedName>
        <fullName evidence="3">Thymidylate kinase</fullName>
    </submittedName>
</protein>
<dbReference type="GO" id="GO:0004798">
    <property type="term" value="F:dTMP kinase activity"/>
    <property type="evidence" value="ECO:0007669"/>
    <property type="project" value="TreeGrafter"/>
</dbReference>
<dbReference type="InterPro" id="IPR027417">
    <property type="entry name" value="P-loop_NTPase"/>
</dbReference>
<feature type="domain" description="Thymidylate kinase-like" evidence="2">
    <location>
        <begin position="13"/>
        <end position="168"/>
    </location>
</feature>
<dbReference type="EMBL" id="VUJU01000380">
    <property type="protein sequence ID" value="KAF0770835.1"/>
    <property type="molecule type" value="Genomic_DNA"/>
</dbReference>
<evidence type="ECO:0000259" key="2">
    <source>
        <dbReference type="Pfam" id="PF02223"/>
    </source>
</evidence>
<dbReference type="SUPFAM" id="SSF52540">
    <property type="entry name" value="P-loop containing nucleoside triphosphate hydrolases"/>
    <property type="match status" value="1"/>
</dbReference>
<gene>
    <name evidence="3" type="ORF">FWK35_00018165</name>
</gene>
<name>A0A6G0ZIA2_APHCR</name>
<keyword evidence="3" id="KW-0418">Kinase</keyword>
<keyword evidence="3" id="KW-0808">Transferase</keyword>
<proteinExistence type="inferred from homology"/>
<dbReference type="Proteomes" id="UP000478052">
    <property type="component" value="Unassembled WGS sequence"/>
</dbReference>
<dbReference type="GO" id="GO:0006233">
    <property type="term" value="P:dTDP biosynthetic process"/>
    <property type="evidence" value="ECO:0007669"/>
    <property type="project" value="TreeGrafter"/>
</dbReference>
<dbReference type="PANTHER" id="PTHR10344:SF1">
    <property type="entry name" value="THYMIDYLATE KINASE"/>
    <property type="match status" value="1"/>
</dbReference>
<evidence type="ECO:0000313" key="4">
    <source>
        <dbReference type="Proteomes" id="UP000478052"/>
    </source>
</evidence>
<dbReference type="CDD" id="cd01672">
    <property type="entry name" value="TMPK"/>
    <property type="match status" value="1"/>
</dbReference>
<dbReference type="Gene3D" id="3.40.50.300">
    <property type="entry name" value="P-loop containing nucleotide triphosphate hydrolases"/>
    <property type="match status" value="1"/>
</dbReference>
<organism evidence="3 4">
    <name type="scientific">Aphis craccivora</name>
    <name type="common">Cowpea aphid</name>
    <dbReference type="NCBI Taxonomy" id="307492"/>
    <lineage>
        <taxon>Eukaryota</taxon>
        <taxon>Metazoa</taxon>
        <taxon>Ecdysozoa</taxon>
        <taxon>Arthropoda</taxon>
        <taxon>Hexapoda</taxon>
        <taxon>Insecta</taxon>
        <taxon>Pterygota</taxon>
        <taxon>Neoptera</taxon>
        <taxon>Paraneoptera</taxon>
        <taxon>Hemiptera</taxon>
        <taxon>Sternorrhyncha</taxon>
        <taxon>Aphidomorpha</taxon>
        <taxon>Aphidoidea</taxon>
        <taxon>Aphididae</taxon>
        <taxon>Aphidini</taxon>
        <taxon>Aphis</taxon>
        <taxon>Aphis</taxon>
    </lineage>
</organism>
<comment type="similarity">
    <text evidence="1">Belongs to the thymidylate kinase family.</text>
</comment>
<sequence>MSFNNFIGKFIVIEGRDGIGKTTLVKNLETFLTSFDIPVSVISFPDRNLESGKLINDYLQKRRRVKFPPILHMLFSVNRIECAVENINIKSNVCIIADRYTLSGYIYSMISAGKDFTESLRNCEKFTGIREPDITIILDDPTDQIRMGGPELYESIDMQTKVSEMFRKSPGCVIDVSGMDENNVLDAVILKIKQKFNI</sequence>
<keyword evidence="4" id="KW-1185">Reference proteome</keyword>
<evidence type="ECO:0000256" key="1">
    <source>
        <dbReference type="ARBA" id="ARBA00009776"/>
    </source>
</evidence>
<dbReference type="InterPro" id="IPR039430">
    <property type="entry name" value="Thymidylate_kin-like_dom"/>
</dbReference>
<dbReference type="Pfam" id="PF02223">
    <property type="entry name" value="Thymidylate_kin"/>
    <property type="match status" value="1"/>
</dbReference>
<dbReference type="GO" id="GO:0006235">
    <property type="term" value="P:dTTP biosynthetic process"/>
    <property type="evidence" value="ECO:0007669"/>
    <property type="project" value="TreeGrafter"/>
</dbReference>
<comment type="caution">
    <text evidence="3">The sequence shown here is derived from an EMBL/GenBank/DDBJ whole genome shotgun (WGS) entry which is preliminary data.</text>
</comment>
<dbReference type="OrthoDB" id="425602at2759"/>
<dbReference type="PANTHER" id="PTHR10344">
    <property type="entry name" value="THYMIDYLATE KINASE"/>
    <property type="match status" value="1"/>
</dbReference>
<accession>A0A6G0ZIA2</accession>
<dbReference type="GO" id="GO:0005737">
    <property type="term" value="C:cytoplasm"/>
    <property type="evidence" value="ECO:0007669"/>
    <property type="project" value="TreeGrafter"/>
</dbReference>
<reference evidence="3 4" key="1">
    <citation type="submission" date="2019-08" db="EMBL/GenBank/DDBJ databases">
        <title>Whole genome of Aphis craccivora.</title>
        <authorList>
            <person name="Voronova N.V."/>
            <person name="Shulinski R.S."/>
            <person name="Bandarenka Y.V."/>
            <person name="Zhorov D.G."/>
            <person name="Warner D."/>
        </authorList>
    </citation>
    <scope>NUCLEOTIDE SEQUENCE [LARGE SCALE GENOMIC DNA]</scope>
    <source>
        <strain evidence="3">180601</strain>
        <tissue evidence="3">Whole Body</tissue>
    </source>
</reference>
<dbReference type="AlphaFoldDB" id="A0A6G0ZIA2"/>
<evidence type="ECO:0000313" key="3">
    <source>
        <dbReference type="EMBL" id="KAF0770835.1"/>
    </source>
</evidence>